<keyword evidence="5" id="KW-1185">Reference proteome</keyword>
<dbReference type="PANTHER" id="PTHR10000">
    <property type="entry name" value="PHOSPHOSERINE PHOSPHATASE"/>
    <property type="match status" value="1"/>
</dbReference>
<dbReference type="GO" id="GO:0051479">
    <property type="term" value="P:mannosylglycerate biosynthetic process"/>
    <property type="evidence" value="ECO:0007669"/>
    <property type="project" value="InterPro"/>
</dbReference>
<dbReference type="GO" id="GO:0050531">
    <property type="term" value="F:mannosyl-3-phosphoglycerate phosphatase activity"/>
    <property type="evidence" value="ECO:0007669"/>
    <property type="project" value="InterPro"/>
</dbReference>
<dbReference type="EMBL" id="FNEB01000007">
    <property type="protein sequence ID" value="SDJ02109.1"/>
    <property type="molecule type" value="Genomic_DNA"/>
</dbReference>
<evidence type="ECO:0000313" key="4">
    <source>
        <dbReference type="EMBL" id="SDJ02109.1"/>
    </source>
</evidence>
<dbReference type="PANTHER" id="PTHR10000:SF8">
    <property type="entry name" value="HAD SUPERFAMILY HYDROLASE-LIKE, TYPE 3"/>
    <property type="match status" value="1"/>
</dbReference>
<keyword evidence="1" id="KW-0479">Metal-binding</keyword>
<keyword evidence="3" id="KW-0460">Magnesium</keyword>
<dbReference type="Gene3D" id="3.30.980.20">
    <property type="entry name" value="Putative mannosyl-3-phosphoglycerate phosphatase, domain 2"/>
    <property type="match status" value="1"/>
</dbReference>
<organism evidence="4 5">
    <name type="scientific">Lutimaribacter saemankumensis</name>
    <dbReference type="NCBI Taxonomy" id="490829"/>
    <lineage>
        <taxon>Bacteria</taxon>
        <taxon>Pseudomonadati</taxon>
        <taxon>Pseudomonadota</taxon>
        <taxon>Alphaproteobacteria</taxon>
        <taxon>Rhodobacterales</taxon>
        <taxon>Roseobacteraceae</taxon>
        <taxon>Lutimaribacter</taxon>
    </lineage>
</organism>
<dbReference type="Pfam" id="PF08282">
    <property type="entry name" value="Hydrolase_3"/>
    <property type="match status" value="1"/>
</dbReference>
<protein>
    <submittedName>
        <fullName evidence="4">Mannosyl-3-phosphoglycerate phosphatase</fullName>
    </submittedName>
</protein>
<dbReference type="SFLD" id="SFLDG01142">
    <property type="entry name" value="C2.B.2:_Mannosyl-3-phosphoglyc"/>
    <property type="match status" value="1"/>
</dbReference>
<dbReference type="OrthoDB" id="193379at2"/>
<dbReference type="Proteomes" id="UP000199340">
    <property type="component" value="Unassembled WGS sequence"/>
</dbReference>
<dbReference type="InterPro" id="IPR023214">
    <property type="entry name" value="HAD_sf"/>
</dbReference>
<accession>A0A1G8QBC5</accession>
<dbReference type="SFLD" id="SFLDS00003">
    <property type="entry name" value="Haloacid_Dehalogenase"/>
    <property type="match status" value="1"/>
</dbReference>
<evidence type="ECO:0000256" key="1">
    <source>
        <dbReference type="ARBA" id="ARBA00022723"/>
    </source>
</evidence>
<dbReference type="InterPro" id="IPR006381">
    <property type="entry name" value="HAD-SF-IIB-MPGP"/>
</dbReference>
<proteinExistence type="predicted"/>
<dbReference type="SUPFAM" id="SSF56784">
    <property type="entry name" value="HAD-like"/>
    <property type="match status" value="1"/>
</dbReference>
<gene>
    <name evidence="4" type="ORF">SAMN05421850_107198</name>
</gene>
<sequence>MTDSLPLLVFSDLDGTLLDHDTYEFAPALPALRALGRVGAGVVLATSKTAAEVAPIRSAMALDAWPAIVENGAGILEPGTGGTGDDGTYRKIRAKLRALPPGFEGFGDLTATGVAALTGLSLEAAQAAKARQFSEPGLWKGDPSRLDAFIQAALASDLHARQGGRFLTLSMGGTKADRMIEIAERYGKPATVALGDAPNDAEMIAAAHHGVIVCNPQAPPMPLLDGEKANRITRTTLPGPAGWAEAIFDILEMLGLSKEAASHG</sequence>
<keyword evidence="2" id="KW-0378">Hydrolase</keyword>
<dbReference type="RefSeq" id="WP_090029355.1">
    <property type="nucleotide sequence ID" value="NZ_FNEB01000007.1"/>
</dbReference>
<evidence type="ECO:0000256" key="2">
    <source>
        <dbReference type="ARBA" id="ARBA00022801"/>
    </source>
</evidence>
<dbReference type="GO" id="GO:0000287">
    <property type="term" value="F:magnesium ion binding"/>
    <property type="evidence" value="ECO:0007669"/>
    <property type="project" value="TreeGrafter"/>
</dbReference>
<evidence type="ECO:0000256" key="3">
    <source>
        <dbReference type="ARBA" id="ARBA00022842"/>
    </source>
</evidence>
<dbReference type="Gene3D" id="3.40.50.1000">
    <property type="entry name" value="HAD superfamily/HAD-like"/>
    <property type="match status" value="1"/>
</dbReference>
<dbReference type="STRING" id="490829.SAMN05421850_107198"/>
<dbReference type="NCBIfam" id="TIGR01484">
    <property type="entry name" value="HAD-SF-IIB"/>
    <property type="match status" value="1"/>
</dbReference>
<dbReference type="AlphaFoldDB" id="A0A1G8QBC5"/>
<dbReference type="InterPro" id="IPR006379">
    <property type="entry name" value="HAD-SF_hydro_IIB"/>
</dbReference>
<dbReference type="InterPro" id="IPR036412">
    <property type="entry name" value="HAD-like_sf"/>
</dbReference>
<evidence type="ECO:0000313" key="5">
    <source>
        <dbReference type="Proteomes" id="UP000199340"/>
    </source>
</evidence>
<name>A0A1G8QBC5_9RHOB</name>
<dbReference type="GO" id="GO:0005829">
    <property type="term" value="C:cytosol"/>
    <property type="evidence" value="ECO:0007669"/>
    <property type="project" value="TreeGrafter"/>
</dbReference>
<dbReference type="SFLD" id="SFLDG01140">
    <property type="entry name" value="C2.B:_Phosphomannomutase_and_P"/>
    <property type="match status" value="1"/>
</dbReference>
<reference evidence="4 5" key="1">
    <citation type="submission" date="2016-10" db="EMBL/GenBank/DDBJ databases">
        <authorList>
            <person name="de Groot N.N."/>
        </authorList>
    </citation>
    <scope>NUCLEOTIDE SEQUENCE [LARGE SCALE GENOMIC DNA]</scope>
    <source>
        <strain evidence="4 5">DSM 28010</strain>
    </source>
</reference>